<dbReference type="EMBL" id="GBRH01258080">
    <property type="protein sequence ID" value="JAD39815.1"/>
    <property type="molecule type" value="Transcribed_RNA"/>
</dbReference>
<name>A0A0A8ZSR8_ARUDO</name>
<reference evidence="1" key="1">
    <citation type="submission" date="2014-09" db="EMBL/GenBank/DDBJ databases">
        <authorList>
            <person name="Magalhaes I.L.F."/>
            <person name="Oliveira U."/>
            <person name="Santos F.R."/>
            <person name="Vidigal T.H.D.A."/>
            <person name="Brescovit A.D."/>
            <person name="Santos A.J."/>
        </authorList>
    </citation>
    <scope>NUCLEOTIDE SEQUENCE</scope>
    <source>
        <tissue evidence="1">Shoot tissue taken approximately 20 cm above the soil surface</tissue>
    </source>
</reference>
<proteinExistence type="predicted"/>
<protein>
    <submittedName>
        <fullName evidence="1">Uncharacterized protein</fullName>
    </submittedName>
</protein>
<evidence type="ECO:0000313" key="1">
    <source>
        <dbReference type="EMBL" id="JAD39815.1"/>
    </source>
</evidence>
<accession>A0A0A8ZSR8</accession>
<reference evidence="1" key="2">
    <citation type="journal article" date="2015" name="Data Brief">
        <title>Shoot transcriptome of the giant reed, Arundo donax.</title>
        <authorList>
            <person name="Barrero R.A."/>
            <person name="Guerrero F.D."/>
            <person name="Moolhuijzen P."/>
            <person name="Goolsby J.A."/>
            <person name="Tidwell J."/>
            <person name="Bellgard S.E."/>
            <person name="Bellgard M.I."/>
        </authorList>
    </citation>
    <scope>NUCLEOTIDE SEQUENCE</scope>
    <source>
        <tissue evidence="1">Shoot tissue taken approximately 20 cm above the soil surface</tissue>
    </source>
</reference>
<sequence length="23" mass="2729">MWCSATANRTTLRRVAAFRLRTF</sequence>
<dbReference type="AlphaFoldDB" id="A0A0A8ZSR8"/>
<organism evidence="1">
    <name type="scientific">Arundo donax</name>
    <name type="common">Giant reed</name>
    <name type="synonym">Donax arundinaceus</name>
    <dbReference type="NCBI Taxonomy" id="35708"/>
    <lineage>
        <taxon>Eukaryota</taxon>
        <taxon>Viridiplantae</taxon>
        <taxon>Streptophyta</taxon>
        <taxon>Embryophyta</taxon>
        <taxon>Tracheophyta</taxon>
        <taxon>Spermatophyta</taxon>
        <taxon>Magnoliopsida</taxon>
        <taxon>Liliopsida</taxon>
        <taxon>Poales</taxon>
        <taxon>Poaceae</taxon>
        <taxon>PACMAD clade</taxon>
        <taxon>Arundinoideae</taxon>
        <taxon>Arundineae</taxon>
        <taxon>Arundo</taxon>
    </lineage>
</organism>